<evidence type="ECO:0000313" key="2">
    <source>
        <dbReference type="EnsemblPlants" id="ORGLA10G0007300.1"/>
    </source>
</evidence>
<reference evidence="2 3" key="2">
    <citation type="submission" date="2018-04" db="EMBL/GenBank/DDBJ databases">
        <title>OglaRS2 (Oryza glaberrima Reference Sequence Version 2).</title>
        <authorList>
            <person name="Zhang J."/>
            <person name="Kudrna D."/>
            <person name="Lee S."/>
            <person name="Talag J."/>
            <person name="Rajasekar S."/>
            <person name="Wing R.A."/>
        </authorList>
    </citation>
    <scope>NUCLEOTIDE SEQUENCE [LARGE SCALE GENOMIC DNA]</scope>
    <source>
        <strain evidence="2 3">cv. IRGC 96717</strain>
    </source>
</reference>
<organism evidence="2 3">
    <name type="scientific">Oryza glaberrima</name>
    <name type="common">African rice</name>
    <dbReference type="NCBI Taxonomy" id="4538"/>
    <lineage>
        <taxon>Eukaryota</taxon>
        <taxon>Viridiplantae</taxon>
        <taxon>Streptophyta</taxon>
        <taxon>Embryophyta</taxon>
        <taxon>Tracheophyta</taxon>
        <taxon>Spermatophyta</taxon>
        <taxon>Magnoliopsida</taxon>
        <taxon>Liliopsida</taxon>
        <taxon>Poales</taxon>
        <taxon>Poaceae</taxon>
        <taxon>BOP clade</taxon>
        <taxon>Oryzoideae</taxon>
        <taxon>Oryzeae</taxon>
        <taxon>Oryzinae</taxon>
        <taxon>Oryza</taxon>
    </lineage>
</organism>
<feature type="region of interest" description="Disordered" evidence="1">
    <location>
        <begin position="138"/>
        <end position="196"/>
    </location>
</feature>
<evidence type="ECO:0000256" key="1">
    <source>
        <dbReference type="SAM" id="MobiDB-lite"/>
    </source>
</evidence>
<sequence>MAPIMYSAWTRPQREHGHSDECARFHAWRSSWTRCSERIEKRPAARNLAPSPSPAEKSPAPSPSSAPSLRLAEQLRRGEVRWKQHLRVRQHLRQDQCYLHLRIWHHLHGFASVSASGVGERECERRAAGAASVVRLKNRNEVSGRNERRDGGSERDESGAGEHDESGGGGECDESSGGERDKSAAGERDASGSGGEVERRAACLHATLKELNEASAGVLRINCGSGYRIDEGNSVHIACCGSERRLNRKRGYG</sequence>
<reference evidence="2" key="1">
    <citation type="submission" date="2015-06" db="UniProtKB">
        <authorList>
            <consortium name="EnsemblPlants"/>
        </authorList>
    </citation>
    <scope>IDENTIFICATION</scope>
</reference>
<dbReference type="Gramene" id="ORGLA10G0007300.1">
    <property type="protein sequence ID" value="ORGLA10G0007300.1"/>
    <property type="gene ID" value="ORGLA10G0007300"/>
</dbReference>
<accession>I1QS90</accession>
<name>I1QS90_ORYGL</name>
<feature type="region of interest" description="Disordered" evidence="1">
    <location>
        <begin position="1"/>
        <end position="20"/>
    </location>
</feature>
<feature type="compositionally biased region" description="Low complexity" evidence="1">
    <location>
        <begin position="54"/>
        <end position="68"/>
    </location>
</feature>
<feature type="region of interest" description="Disordered" evidence="1">
    <location>
        <begin position="43"/>
        <end position="68"/>
    </location>
</feature>
<dbReference type="AlphaFoldDB" id="I1QS90"/>
<feature type="compositionally biased region" description="Basic and acidic residues" evidence="1">
    <location>
        <begin position="177"/>
        <end position="196"/>
    </location>
</feature>
<dbReference type="HOGENOM" id="CLU_1099966_0_0_1"/>
<protein>
    <submittedName>
        <fullName evidence="2">Uncharacterized protein</fullName>
    </submittedName>
</protein>
<dbReference type="EnsemblPlants" id="ORGLA10G0007300.1">
    <property type="protein sequence ID" value="ORGLA10G0007300.1"/>
    <property type="gene ID" value="ORGLA10G0007300"/>
</dbReference>
<keyword evidence="3" id="KW-1185">Reference proteome</keyword>
<proteinExistence type="predicted"/>
<evidence type="ECO:0000313" key="3">
    <source>
        <dbReference type="Proteomes" id="UP000007306"/>
    </source>
</evidence>
<dbReference type="Proteomes" id="UP000007306">
    <property type="component" value="Chromosome 10"/>
</dbReference>
<feature type="compositionally biased region" description="Basic and acidic residues" evidence="1">
    <location>
        <begin position="138"/>
        <end position="166"/>
    </location>
</feature>